<feature type="domain" description="Inosine/uridine-preferring nucleoside hydrolase" evidence="2">
    <location>
        <begin position="38"/>
        <end position="281"/>
    </location>
</feature>
<evidence type="ECO:0000313" key="3">
    <source>
        <dbReference type="EMBL" id="GAA4432901.1"/>
    </source>
</evidence>
<organism evidence="3 4">
    <name type="scientific">Ravibacter arvi</name>
    <dbReference type="NCBI Taxonomy" id="2051041"/>
    <lineage>
        <taxon>Bacteria</taxon>
        <taxon>Pseudomonadati</taxon>
        <taxon>Bacteroidota</taxon>
        <taxon>Cytophagia</taxon>
        <taxon>Cytophagales</taxon>
        <taxon>Spirosomataceae</taxon>
        <taxon>Ravibacter</taxon>
    </lineage>
</organism>
<dbReference type="PANTHER" id="PTHR43264">
    <property type="match status" value="1"/>
</dbReference>
<dbReference type="EMBL" id="BAABEY010000002">
    <property type="protein sequence ID" value="GAA4432901.1"/>
    <property type="molecule type" value="Genomic_DNA"/>
</dbReference>
<name>A0ABP8LPP5_9BACT</name>
<dbReference type="SUPFAM" id="SSF53590">
    <property type="entry name" value="Nucleoside hydrolase"/>
    <property type="match status" value="1"/>
</dbReference>
<sequence>MQFKRISLGCLVTLGLLNACGPSSNSSAAKETPSAVPVILDTDIGPDYDDVGAMAVLHALADSGYAMPVAVVASNANEFTVPVIDVLNTYFGRPHLPTGGPKSAGAPNMTSPQGWPQLLVEKYPHQAQPGAEVPDATRTYREVLALQPDTSVTIITVGFLTNLANLLESPPDAASPLSGKELIGKKVKRLVSMAGKFPEGREYNVFVDSTASEKVFGQWPTEIIFSGFEIGRDVITGLPLINDATVDSPVKAAYAKAIAFSKSDSAGRNSWDQTAVLVAIKGASPYYDLQKGRYVAKGGNNSWVNDPAGPHAYLVPRMPVPQVTALIEALMHHQKK</sequence>
<dbReference type="Pfam" id="PF01156">
    <property type="entry name" value="IU_nuc_hydro"/>
    <property type="match status" value="1"/>
</dbReference>
<keyword evidence="4" id="KW-1185">Reference proteome</keyword>
<proteinExistence type="predicted"/>
<reference evidence="4" key="1">
    <citation type="journal article" date="2019" name="Int. J. Syst. Evol. Microbiol.">
        <title>The Global Catalogue of Microorganisms (GCM) 10K type strain sequencing project: providing services to taxonomists for standard genome sequencing and annotation.</title>
        <authorList>
            <consortium name="The Broad Institute Genomics Platform"/>
            <consortium name="The Broad Institute Genome Sequencing Center for Infectious Disease"/>
            <person name="Wu L."/>
            <person name="Ma J."/>
        </authorList>
    </citation>
    <scope>NUCLEOTIDE SEQUENCE [LARGE SCALE GENOMIC DNA]</scope>
    <source>
        <strain evidence="4">JCM 31920</strain>
    </source>
</reference>
<feature type="chain" id="PRO_5046178897" description="Inosine/uridine-preferring nucleoside hydrolase domain-containing protein" evidence="1">
    <location>
        <begin position="29"/>
        <end position="336"/>
    </location>
</feature>
<dbReference type="Gene3D" id="3.90.245.10">
    <property type="entry name" value="Ribonucleoside hydrolase-like"/>
    <property type="match status" value="1"/>
</dbReference>
<evidence type="ECO:0000259" key="2">
    <source>
        <dbReference type="Pfam" id="PF01156"/>
    </source>
</evidence>
<accession>A0ABP8LPP5</accession>
<feature type="signal peptide" evidence="1">
    <location>
        <begin position="1"/>
        <end position="28"/>
    </location>
</feature>
<evidence type="ECO:0000313" key="4">
    <source>
        <dbReference type="Proteomes" id="UP001501508"/>
    </source>
</evidence>
<keyword evidence="1" id="KW-0732">Signal</keyword>
<dbReference type="InterPro" id="IPR036452">
    <property type="entry name" value="Ribo_hydro-like"/>
</dbReference>
<dbReference type="RefSeq" id="WP_345026531.1">
    <property type="nucleotide sequence ID" value="NZ_BAABEY010000002.1"/>
</dbReference>
<dbReference type="Proteomes" id="UP001501508">
    <property type="component" value="Unassembled WGS sequence"/>
</dbReference>
<dbReference type="InterPro" id="IPR001910">
    <property type="entry name" value="Inosine/uridine_hydrolase_dom"/>
</dbReference>
<gene>
    <name evidence="3" type="ORF">GCM10023091_05740</name>
</gene>
<comment type="caution">
    <text evidence="3">The sequence shown here is derived from an EMBL/GenBank/DDBJ whole genome shotgun (WGS) entry which is preliminary data.</text>
</comment>
<protein>
    <recommendedName>
        <fullName evidence="2">Inosine/uridine-preferring nucleoside hydrolase domain-containing protein</fullName>
    </recommendedName>
</protein>
<dbReference type="PANTHER" id="PTHR43264:SF1">
    <property type="entry name" value="INOSINE_URIDINE-PREFERRING NUCLEOSIDE HYDROLASE DOMAIN-CONTAINING PROTEIN"/>
    <property type="match status" value="1"/>
</dbReference>
<evidence type="ECO:0000256" key="1">
    <source>
        <dbReference type="SAM" id="SignalP"/>
    </source>
</evidence>